<dbReference type="EMBL" id="CP012029">
    <property type="protein sequence ID" value="ALO24940.1"/>
    <property type="molecule type" value="Genomic_DNA"/>
</dbReference>
<gene>
    <name evidence="1" type="ORF">LBBP_00594</name>
</gene>
<name>A0A0S2IMN5_LEPBO</name>
<protein>
    <submittedName>
        <fullName evidence="1">Uncharacterized protein</fullName>
    </submittedName>
</protein>
<dbReference type="PATRIC" id="fig|280505.15.peg.581"/>
<dbReference type="Proteomes" id="UP000058857">
    <property type="component" value="Chromosome 1"/>
</dbReference>
<sequence>MGETKTSSLSEWKHNILYHNQSHNHLDLVGIPTSLRETGSALQSDP</sequence>
<evidence type="ECO:0000313" key="1">
    <source>
        <dbReference type="EMBL" id="ALO24940.1"/>
    </source>
</evidence>
<dbReference type="AlphaFoldDB" id="A0A0S2IMN5"/>
<organism evidence="1">
    <name type="scientific">Leptospira borgpetersenii serovar Ballum</name>
    <dbReference type="NCBI Taxonomy" id="280505"/>
    <lineage>
        <taxon>Bacteria</taxon>
        <taxon>Pseudomonadati</taxon>
        <taxon>Spirochaetota</taxon>
        <taxon>Spirochaetia</taxon>
        <taxon>Leptospirales</taxon>
        <taxon>Leptospiraceae</taxon>
        <taxon>Leptospira</taxon>
    </lineage>
</organism>
<accession>A0A0S2IMN5</accession>
<reference evidence="1 2" key="1">
    <citation type="journal article" date="2015" name="PLoS Negl. Trop. Dis.">
        <title>Distribution of Plasmids in Distinct Leptospira Pathogenic Species.</title>
        <authorList>
            <person name="Wang Y."/>
            <person name="Zhuang X."/>
            <person name="Zhong Y."/>
            <person name="Zhang C."/>
            <person name="Zhang Y."/>
            <person name="Zeng L."/>
            <person name="Zhu Y."/>
            <person name="He P."/>
            <person name="Dong K."/>
            <person name="Pal U."/>
            <person name="Guo X."/>
            <person name="Qin J."/>
        </authorList>
    </citation>
    <scope>NUCLEOTIDE SEQUENCE [LARGE SCALE GENOMIC DNA]</scope>
    <source>
        <strain evidence="1 2">56604</strain>
    </source>
</reference>
<proteinExistence type="predicted"/>
<evidence type="ECO:0000313" key="2">
    <source>
        <dbReference type="Proteomes" id="UP000058857"/>
    </source>
</evidence>